<name>A0ABX0A2A6_9BACT</name>
<dbReference type="InterPro" id="IPR036962">
    <property type="entry name" value="Glyco_hydro_3_N_sf"/>
</dbReference>
<dbReference type="PRINTS" id="PR00133">
    <property type="entry name" value="GLHYDRLASE3"/>
</dbReference>
<dbReference type="InterPro" id="IPR002772">
    <property type="entry name" value="Glyco_hydro_3_C"/>
</dbReference>
<organism evidence="10 11">
    <name type="scientific">Sediminibacterium roseum</name>
    <dbReference type="NCBI Taxonomy" id="1978412"/>
    <lineage>
        <taxon>Bacteria</taxon>
        <taxon>Pseudomonadati</taxon>
        <taxon>Bacteroidota</taxon>
        <taxon>Chitinophagia</taxon>
        <taxon>Chitinophagales</taxon>
        <taxon>Chitinophagaceae</taxon>
        <taxon>Sediminibacterium</taxon>
    </lineage>
</organism>
<reference evidence="10 11" key="1">
    <citation type="submission" date="2020-01" db="EMBL/GenBank/DDBJ databases">
        <title>Genome analysis.</title>
        <authorList>
            <person name="Wu S."/>
            <person name="Wang G."/>
        </authorList>
    </citation>
    <scope>NUCLEOTIDE SEQUENCE [LARGE SCALE GENOMIC DNA]</scope>
    <source>
        <strain evidence="10 11">SYL130</strain>
    </source>
</reference>
<feature type="domain" description="Fibronectin type III-like" evidence="9">
    <location>
        <begin position="667"/>
        <end position="736"/>
    </location>
</feature>
<feature type="chain" id="PRO_5046835618" description="beta-glucosidase" evidence="8">
    <location>
        <begin position="20"/>
        <end position="747"/>
    </location>
</feature>
<dbReference type="Proteomes" id="UP000753802">
    <property type="component" value="Unassembled WGS sequence"/>
</dbReference>
<dbReference type="RefSeq" id="WP_161819620.1">
    <property type="nucleotide sequence ID" value="NZ_JAACJS010000015.1"/>
</dbReference>
<dbReference type="PROSITE" id="PS00775">
    <property type="entry name" value="GLYCOSYL_HYDROL_F3"/>
    <property type="match status" value="1"/>
</dbReference>
<evidence type="ECO:0000256" key="4">
    <source>
        <dbReference type="ARBA" id="ARBA00022729"/>
    </source>
</evidence>
<dbReference type="Pfam" id="PF01915">
    <property type="entry name" value="Glyco_hydro_3_C"/>
    <property type="match status" value="1"/>
</dbReference>
<evidence type="ECO:0000256" key="3">
    <source>
        <dbReference type="ARBA" id="ARBA00012744"/>
    </source>
</evidence>
<evidence type="ECO:0000256" key="2">
    <source>
        <dbReference type="ARBA" id="ARBA00005336"/>
    </source>
</evidence>
<dbReference type="PANTHER" id="PTHR30620:SF16">
    <property type="entry name" value="LYSOSOMAL BETA GLUCOSIDASE"/>
    <property type="match status" value="1"/>
</dbReference>
<dbReference type="EC" id="3.2.1.21" evidence="3"/>
<dbReference type="Gene3D" id="3.40.50.1700">
    <property type="entry name" value="Glycoside hydrolase family 3 C-terminal domain"/>
    <property type="match status" value="1"/>
</dbReference>
<comment type="similarity">
    <text evidence="2 7">Belongs to the glycosyl hydrolase 3 family.</text>
</comment>
<dbReference type="Pfam" id="PF14310">
    <property type="entry name" value="Fn3-like"/>
    <property type="match status" value="1"/>
</dbReference>
<evidence type="ECO:0000313" key="11">
    <source>
        <dbReference type="Proteomes" id="UP000753802"/>
    </source>
</evidence>
<evidence type="ECO:0000256" key="7">
    <source>
        <dbReference type="RuleBase" id="RU361161"/>
    </source>
</evidence>
<evidence type="ECO:0000259" key="9">
    <source>
        <dbReference type="SMART" id="SM01217"/>
    </source>
</evidence>
<dbReference type="SUPFAM" id="SSF51445">
    <property type="entry name" value="(Trans)glycosidases"/>
    <property type="match status" value="1"/>
</dbReference>
<gene>
    <name evidence="10" type="ORF">GWC95_15510</name>
</gene>
<evidence type="ECO:0000313" key="10">
    <source>
        <dbReference type="EMBL" id="NCI51335.1"/>
    </source>
</evidence>
<evidence type="ECO:0000256" key="1">
    <source>
        <dbReference type="ARBA" id="ARBA00000448"/>
    </source>
</evidence>
<dbReference type="InterPro" id="IPR019800">
    <property type="entry name" value="Glyco_hydro_3_AS"/>
</dbReference>
<evidence type="ECO:0000256" key="6">
    <source>
        <dbReference type="ARBA" id="ARBA00023295"/>
    </source>
</evidence>
<comment type="caution">
    <text evidence="10">The sequence shown here is derived from an EMBL/GenBank/DDBJ whole genome shotgun (WGS) entry which is preliminary data.</text>
</comment>
<dbReference type="InterPro" id="IPR001764">
    <property type="entry name" value="Glyco_hydro_3_N"/>
</dbReference>
<dbReference type="SMART" id="SM01217">
    <property type="entry name" value="Fn3_like"/>
    <property type="match status" value="1"/>
</dbReference>
<sequence>MRKLTLLLLACIGVFNIHAQNNEQRIEELLKKMTVEEKVAQLRSSFAANPKVNRAFFNDKKKIDSLFGNGISMINPDFDNSLEESINNRNKTQEYLRKTRLGIPAIFLDEAHHGLLAMKTDVFPTSIGLACSWDTLLTERIYNYVAAQAKSRGTTMVLSPVIDVTRDPRWGRTGETFGEDPYLCGLMGSAVVRGLQGGGVMATLKHFTGHGQSEGGVNQAPADFSERVLRTFHMEPFRLAIQRSSPAAIMPAYVEIDGIPAHANSWLLKDVLRKEWKYDGVLVSDWWAIDQLHNKHFVAKDKSTAALMAFNAGVTVDLPYGNNYEKLIALVKEGRINMKDLDEAVSYVLRLKFKMGLFEAKEIKLEEALAKINQPEGRELSRVAAERSMVLLKNQNNILPLPKGRYKKIAVIGPMAATNYTGDYSGVPVHNVSLLEGVKNKVGNTAEVLYAKGVDLSLNGDTYSLNNYQYTGRVKWPSRENNLRKIDSAVAVAQQSDIIICAVGENEQFSREAGNPDRFGDVSTLELLSDQNDLVKALIATGKPVIVYLAHGRPLCVNYIQEKASAIIDGWFSGQETGNAFANILFGDVNPSGKLTISVPRSVGQLPIYYNRKPSAHHFEYVSEKNTPLYPFGFGLSYNKYGYSNIQLRGNTVSVDVTNQGKLAGDEIVQLYVHQKVSSATRPVKELKNFQRISVQPGETKKVSFEIDANMLAYWNAKMQYLVEPGVFEIMIGPNSEELLKINYNYK</sequence>
<dbReference type="PANTHER" id="PTHR30620">
    <property type="entry name" value="PERIPLASMIC BETA-GLUCOSIDASE-RELATED"/>
    <property type="match status" value="1"/>
</dbReference>
<dbReference type="InterPro" id="IPR013783">
    <property type="entry name" value="Ig-like_fold"/>
</dbReference>
<dbReference type="Pfam" id="PF00933">
    <property type="entry name" value="Glyco_hydro_3"/>
    <property type="match status" value="1"/>
</dbReference>
<dbReference type="Gene3D" id="3.20.20.300">
    <property type="entry name" value="Glycoside hydrolase, family 3, N-terminal domain"/>
    <property type="match status" value="1"/>
</dbReference>
<dbReference type="Gene3D" id="2.60.40.10">
    <property type="entry name" value="Immunoglobulins"/>
    <property type="match status" value="1"/>
</dbReference>
<comment type="catalytic activity">
    <reaction evidence="1">
        <text>Hydrolysis of terminal, non-reducing beta-D-glucosyl residues with release of beta-D-glucose.</text>
        <dbReference type="EC" id="3.2.1.21"/>
    </reaction>
</comment>
<feature type="signal peptide" evidence="8">
    <location>
        <begin position="1"/>
        <end position="19"/>
    </location>
</feature>
<proteinExistence type="inferred from homology"/>
<keyword evidence="5 7" id="KW-0378">Hydrolase</keyword>
<dbReference type="InterPro" id="IPR036881">
    <property type="entry name" value="Glyco_hydro_3_C_sf"/>
</dbReference>
<protein>
    <recommendedName>
        <fullName evidence="3">beta-glucosidase</fullName>
        <ecNumber evidence="3">3.2.1.21</ecNumber>
    </recommendedName>
</protein>
<dbReference type="InterPro" id="IPR026891">
    <property type="entry name" value="Fn3-like"/>
</dbReference>
<dbReference type="InterPro" id="IPR017853">
    <property type="entry name" value="GH"/>
</dbReference>
<keyword evidence="6 7" id="KW-0326">Glycosidase</keyword>
<accession>A0ABX0A2A6</accession>
<evidence type="ECO:0000256" key="5">
    <source>
        <dbReference type="ARBA" id="ARBA00022801"/>
    </source>
</evidence>
<dbReference type="EMBL" id="JAACJS010000015">
    <property type="protein sequence ID" value="NCI51335.1"/>
    <property type="molecule type" value="Genomic_DNA"/>
</dbReference>
<keyword evidence="4 8" id="KW-0732">Signal</keyword>
<dbReference type="InterPro" id="IPR051915">
    <property type="entry name" value="Cellulose_Degrad_GH3"/>
</dbReference>
<keyword evidence="11" id="KW-1185">Reference proteome</keyword>
<dbReference type="SUPFAM" id="SSF52279">
    <property type="entry name" value="Beta-D-glucan exohydrolase, C-terminal domain"/>
    <property type="match status" value="1"/>
</dbReference>
<evidence type="ECO:0000256" key="8">
    <source>
        <dbReference type="SAM" id="SignalP"/>
    </source>
</evidence>